<dbReference type="Pfam" id="PF18614">
    <property type="entry name" value="RNase_II_C_S1"/>
    <property type="match status" value="1"/>
</dbReference>
<accession>A0A1W2B3D0</accession>
<dbReference type="InterPro" id="IPR040596">
    <property type="entry name" value="RNase_II_C_S1"/>
</dbReference>
<dbReference type="Proteomes" id="UP000192634">
    <property type="component" value="Unassembled WGS sequence"/>
</dbReference>
<dbReference type="EMBL" id="FWXN01000007">
    <property type="protein sequence ID" value="SMC67222.1"/>
    <property type="molecule type" value="Genomic_DNA"/>
</dbReference>
<dbReference type="InterPro" id="IPR001900">
    <property type="entry name" value="RNase_II/R"/>
</dbReference>
<gene>
    <name evidence="2" type="ORF">SAMN06296429_10740</name>
</gene>
<dbReference type="SUPFAM" id="SSF50249">
    <property type="entry name" value="Nucleic acid-binding proteins"/>
    <property type="match status" value="1"/>
</dbReference>
<proteinExistence type="predicted"/>
<evidence type="ECO:0000313" key="2">
    <source>
        <dbReference type="EMBL" id="SMC67222.1"/>
    </source>
</evidence>
<feature type="domain" description="RNB" evidence="1">
    <location>
        <begin position="63"/>
        <end position="380"/>
    </location>
</feature>
<protein>
    <submittedName>
        <fullName evidence="2">Exoribonuclease R</fullName>
    </submittedName>
</protein>
<name>A0A1W2B3D0_9MICO</name>
<evidence type="ECO:0000313" key="3">
    <source>
        <dbReference type="Proteomes" id="UP000192634"/>
    </source>
</evidence>
<dbReference type="InterPro" id="IPR050180">
    <property type="entry name" value="RNR_Ribonuclease"/>
</dbReference>
<dbReference type="GO" id="GO:0006402">
    <property type="term" value="P:mRNA catabolic process"/>
    <property type="evidence" value="ECO:0007669"/>
    <property type="project" value="TreeGrafter"/>
</dbReference>
<sequence>MAAAQRTVTLRPSDPQSGEVVAAAGLTERFDAIRAEQEVPDEFPEDVLAEAERVAAQPLSQPERDESDLPFVTIDPPGSMDLDQAMHLSREGDGYRVRYAIAHLESFVEPGGAIDAEARRRGQTIYAPDERTPLHPPVLSEGAASLLPEEVRPAYVWDIRLDATGAHTSAELYPALVRSAERLEYTAVQAAVDAGTGDERLVLLKEIGELRIALEQERGGASLPMPDQQVEEVDGGFRLHLRPLVPAEDWNAQISLLTGIVAAEMMLEAGVGILRTMPEPEERDVQQLRRIARALGVEWAAGTDHGTFLRSLDGTDPKHLALIHESTVLFRGAGYTVFDGEPPEVVEQAAIAAPYAHVTAPLRRLVDRFGLALCAAVSAGAEVPGWVREALPLLPELMEASDRRAGAVERATTDAVEAATLADRVGQSFDAVVVDVPEGDDGKGLVEIQLVDPPVTAKASGVAELGAEVTVRLESVDLAKGRVELTVV</sequence>
<dbReference type="InterPro" id="IPR012340">
    <property type="entry name" value="NA-bd_OB-fold"/>
</dbReference>
<organism evidence="2 3">
    <name type="scientific">Janibacter indicus</name>
    <dbReference type="NCBI Taxonomy" id="857417"/>
    <lineage>
        <taxon>Bacteria</taxon>
        <taxon>Bacillati</taxon>
        <taxon>Actinomycetota</taxon>
        <taxon>Actinomycetes</taxon>
        <taxon>Micrococcales</taxon>
        <taxon>Intrasporangiaceae</taxon>
        <taxon>Janibacter</taxon>
    </lineage>
</organism>
<dbReference type="SMART" id="SM00955">
    <property type="entry name" value="RNB"/>
    <property type="match status" value="1"/>
</dbReference>
<dbReference type="AlphaFoldDB" id="A0A1W2B3D0"/>
<dbReference type="GO" id="GO:0000932">
    <property type="term" value="C:P-body"/>
    <property type="evidence" value="ECO:0007669"/>
    <property type="project" value="TreeGrafter"/>
</dbReference>
<dbReference type="GO" id="GO:0000175">
    <property type="term" value="F:3'-5'-RNA exonuclease activity"/>
    <property type="evidence" value="ECO:0007669"/>
    <property type="project" value="TreeGrafter"/>
</dbReference>
<dbReference type="RefSeq" id="WP_200811205.1">
    <property type="nucleotide sequence ID" value="NZ_FWXN01000007.1"/>
</dbReference>
<dbReference type="PANTHER" id="PTHR23355">
    <property type="entry name" value="RIBONUCLEASE"/>
    <property type="match status" value="1"/>
</dbReference>
<dbReference type="PANTHER" id="PTHR23355:SF42">
    <property type="entry name" value="RIBONUCLEASE II, CHLOROPLASTIC_MITOCHONDRIAL"/>
    <property type="match status" value="1"/>
</dbReference>
<dbReference type="GO" id="GO:0003723">
    <property type="term" value="F:RNA binding"/>
    <property type="evidence" value="ECO:0007669"/>
    <property type="project" value="InterPro"/>
</dbReference>
<reference evidence="2 3" key="1">
    <citation type="submission" date="2017-04" db="EMBL/GenBank/DDBJ databases">
        <authorList>
            <person name="Afonso C.L."/>
            <person name="Miller P.J."/>
            <person name="Scott M.A."/>
            <person name="Spackman E."/>
            <person name="Goraichik I."/>
            <person name="Dimitrov K.M."/>
            <person name="Suarez D.L."/>
            <person name="Swayne D.E."/>
        </authorList>
    </citation>
    <scope>NUCLEOTIDE SEQUENCE [LARGE SCALE GENOMIC DNA]</scope>
    <source>
        <strain evidence="2 3">CGMCC 1.12511</strain>
    </source>
</reference>
<evidence type="ECO:0000259" key="1">
    <source>
        <dbReference type="SMART" id="SM00955"/>
    </source>
</evidence>
<dbReference type="Pfam" id="PF00773">
    <property type="entry name" value="RNB"/>
    <property type="match status" value="1"/>
</dbReference>